<evidence type="ECO:0000313" key="3">
    <source>
        <dbReference type="EMBL" id="KGF46070.1"/>
    </source>
</evidence>
<evidence type="ECO:0000313" key="4">
    <source>
        <dbReference type="Proteomes" id="UP000029578"/>
    </source>
</evidence>
<dbReference type="Proteomes" id="UP000029578">
    <property type="component" value="Unassembled WGS sequence"/>
</dbReference>
<dbReference type="GO" id="GO:0006265">
    <property type="term" value="P:DNA topological change"/>
    <property type="evidence" value="ECO:0007669"/>
    <property type="project" value="InterPro"/>
</dbReference>
<keyword evidence="1" id="KW-0413">Isomerase</keyword>
<dbReference type="GO" id="GO:0003677">
    <property type="term" value="F:DNA binding"/>
    <property type="evidence" value="ECO:0007669"/>
    <property type="project" value="InterPro"/>
</dbReference>
<gene>
    <name evidence="3" type="ORF">HMPREF0661_09250</name>
</gene>
<name>A0A096AGN5_9BACT</name>
<dbReference type="GO" id="GO:0003916">
    <property type="term" value="F:DNA topoisomerase activity"/>
    <property type="evidence" value="ECO:0007669"/>
    <property type="project" value="InterPro"/>
</dbReference>
<dbReference type="InterPro" id="IPR023405">
    <property type="entry name" value="Topo_IA_core_domain"/>
</dbReference>
<comment type="caution">
    <text evidence="3">The sequence shown here is derived from an EMBL/GenBank/DDBJ whole genome shotgun (WGS) entry which is preliminary data.</text>
</comment>
<protein>
    <recommendedName>
        <fullName evidence="2">Topo IA-type catalytic domain-containing protein</fullName>
    </recommendedName>
</protein>
<reference evidence="3 4" key="1">
    <citation type="submission" date="2014-07" db="EMBL/GenBank/DDBJ databases">
        <authorList>
            <person name="McCorrison J."/>
            <person name="Sanka R."/>
            <person name="Torralba M."/>
            <person name="Gillis M."/>
            <person name="Haft D.H."/>
            <person name="Methe B."/>
            <person name="Sutton G."/>
            <person name="Nelson K.E."/>
        </authorList>
    </citation>
    <scope>NUCLEOTIDE SEQUENCE [LARGE SCALE GENOMIC DNA]</scope>
    <source>
        <strain evidence="3 4">DNF00666</strain>
    </source>
</reference>
<feature type="domain" description="Topo IA-type catalytic" evidence="2">
    <location>
        <begin position="2"/>
        <end position="52"/>
    </location>
</feature>
<dbReference type="Pfam" id="PF01131">
    <property type="entry name" value="Topoisom_bac"/>
    <property type="match status" value="1"/>
</dbReference>
<sequence length="176" mass="19851">MERCKKSLVPTEKGLALNSVVKTMRIADVAMTGEWEKELARIERGELPADTFRKEIEAYTREITSELLSCDKLFGSRDSGCACPKCGTGRMRFYGKVVRCDNTECGLPVFRQKAGRTLSDDEIKDLLTDGHTKPLKGFKSKQGKNFDAIVAFDGEYNTTFVFPEKKCKSSYPKKRK</sequence>
<dbReference type="AlphaFoldDB" id="A0A096AGN5"/>
<evidence type="ECO:0000259" key="2">
    <source>
        <dbReference type="Pfam" id="PF01131"/>
    </source>
</evidence>
<dbReference type="InterPro" id="IPR013824">
    <property type="entry name" value="Topo_IA_cen_sub1"/>
</dbReference>
<evidence type="ECO:0000256" key="1">
    <source>
        <dbReference type="ARBA" id="ARBA00023235"/>
    </source>
</evidence>
<dbReference type="InterPro" id="IPR013497">
    <property type="entry name" value="Topo_IA_cen"/>
</dbReference>
<dbReference type="Gene3D" id="1.10.460.10">
    <property type="entry name" value="Topoisomerase I, domain 2"/>
    <property type="match status" value="1"/>
</dbReference>
<dbReference type="InterPro" id="IPR025589">
    <property type="entry name" value="Toprim_C_rpt"/>
</dbReference>
<accession>A0A096AGN5</accession>
<dbReference type="Pfam" id="PF13342">
    <property type="entry name" value="Toprim_Crpt"/>
    <property type="match status" value="1"/>
</dbReference>
<dbReference type="EMBL" id="JRNS01000439">
    <property type="protein sequence ID" value="KGF46070.1"/>
    <property type="molecule type" value="Genomic_DNA"/>
</dbReference>
<dbReference type="SUPFAM" id="SSF56712">
    <property type="entry name" value="Prokaryotic type I DNA topoisomerase"/>
    <property type="match status" value="1"/>
</dbReference>
<proteinExistence type="predicted"/>
<organism evidence="3 4">
    <name type="scientific">Prevotella melaninogenica DNF00666</name>
    <dbReference type="NCBI Taxonomy" id="1401073"/>
    <lineage>
        <taxon>Bacteria</taxon>
        <taxon>Pseudomonadati</taxon>
        <taxon>Bacteroidota</taxon>
        <taxon>Bacteroidia</taxon>
        <taxon>Bacteroidales</taxon>
        <taxon>Prevotellaceae</taxon>
        <taxon>Prevotella</taxon>
    </lineage>
</organism>